<dbReference type="PANTHER" id="PTHR46494:SF3">
    <property type="entry name" value="ZINC TRANSPORT PROTEIN ZNTB"/>
    <property type="match status" value="1"/>
</dbReference>
<feature type="transmembrane region" description="Helical" evidence="11">
    <location>
        <begin position="285"/>
        <end position="305"/>
    </location>
</feature>
<dbReference type="SUPFAM" id="SSF143865">
    <property type="entry name" value="CorA soluble domain-like"/>
    <property type="match status" value="1"/>
</dbReference>
<comment type="caution">
    <text evidence="12">The sequence shown here is derived from an EMBL/GenBank/DDBJ whole genome shotgun (WGS) entry which is preliminary data.</text>
</comment>
<evidence type="ECO:0000256" key="8">
    <source>
        <dbReference type="ARBA" id="ARBA00022989"/>
    </source>
</evidence>
<evidence type="ECO:0000256" key="5">
    <source>
        <dbReference type="ARBA" id="ARBA00022519"/>
    </source>
</evidence>
<evidence type="ECO:0000256" key="7">
    <source>
        <dbReference type="ARBA" id="ARBA00022833"/>
    </source>
</evidence>
<evidence type="ECO:0000256" key="4">
    <source>
        <dbReference type="ARBA" id="ARBA00022475"/>
    </source>
</evidence>
<keyword evidence="3" id="KW-0813">Transport</keyword>
<dbReference type="CDD" id="cd12833">
    <property type="entry name" value="ZntB-like_1"/>
    <property type="match status" value="1"/>
</dbReference>
<accession>A0ABP8IB02</accession>
<keyword evidence="8 11" id="KW-1133">Transmembrane helix</keyword>
<evidence type="ECO:0000313" key="12">
    <source>
        <dbReference type="EMBL" id="GAA4354909.1"/>
    </source>
</evidence>
<dbReference type="Gene3D" id="1.20.58.340">
    <property type="entry name" value="Magnesium transport protein CorA, transmembrane region"/>
    <property type="match status" value="2"/>
</dbReference>
<dbReference type="InterPro" id="IPR045861">
    <property type="entry name" value="CorA_cytoplasmic_dom"/>
</dbReference>
<keyword evidence="10 11" id="KW-0472">Membrane</keyword>
<proteinExistence type="inferred from homology"/>
<keyword evidence="9" id="KW-0406">Ion transport</keyword>
<reference evidence="13" key="1">
    <citation type="journal article" date="2019" name="Int. J. Syst. Evol. Microbiol.">
        <title>The Global Catalogue of Microorganisms (GCM) 10K type strain sequencing project: providing services to taxonomists for standard genome sequencing and annotation.</title>
        <authorList>
            <consortium name="The Broad Institute Genomics Platform"/>
            <consortium name="The Broad Institute Genome Sequencing Center for Infectious Disease"/>
            <person name="Wu L."/>
            <person name="Ma J."/>
        </authorList>
    </citation>
    <scope>NUCLEOTIDE SEQUENCE [LARGE SCALE GENOMIC DNA]</scope>
    <source>
        <strain evidence="13">JCM 17728</strain>
    </source>
</reference>
<evidence type="ECO:0000256" key="11">
    <source>
        <dbReference type="SAM" id="Phobius"/>
    </source>
</evidence>
<organism evidence="12 13">
    <name type="scientific">Kangiella marina</name>
    <dbReference type="NCBI Taxonomy" id="1079178"/>
    <lineage>
        <taxon>Bacteria</taxon>
        <taxon>Pseudomonadati</taxon>
        <taxon>Pseudomonadota</taxon>
        <taxon>Gammaproteobacteria</taxon>
        <taxon>Kangiellales</taxon>
        <taxon>Kangiellaceae</taxon>
        <taxon>Kangiella</taxon>
    </lineage>
</organism>
<comment type="similarity">
    <text evidence="2">Belongs to the CorA metal ion transporter (MIT) (TC 1.A.35) family.</text>
</comment>
<dbReference type="Proteomes" id="UP001501011">
    <property type="component" value="Unassembled WGS sequence"/>
</dbReference>
<keyword evidence="7" id="KW-0862">Zinc</keyword>
<name>A0ABP8IB02_9GAMM</name>
<feature type="transmembrane region" description="Helical" evidence="11">
    <location>
        <begin position="251"/>
        <end position="273"/>
    </location>
</feature>
<dbReference type="InterPro" id="IPR002523">
    <property type="entry name" value="MgTranspt_CorA/ZnTranspt_ZntB"/>
</dbReference>
<dbReference type="EMBL" id="BAABFV010000001">
    <property type="protein sequence ID" value="GAA4354909.1"/>
    <property type="molecule type" value="Genomic_DNA"/>
</dbReference>
<comment type="subcellular location">
    <subcellularLocation>
        <location evidence="1">Cell membrane</location>
        <topology evidence="1">Multi-pass membrane protein</topology>
    </subcellularLocation>
</comment>
<keyword evidence="4" id="KW-1003">Cell membrane</keyword>
<dbReference type="SUPFAM" id="SSF144083">
    <property type="entry name" value="Magnesium transport protein CorA, transmembrane region"/>
    <property type="match status" value="1"/>
</dbReference>
<keyword evidence="6 11" id="KW-0812">Transmembrane</keyword>
<evidence type="ECO:0000256" key="2">
    <source>
        <dbReference type="ARBA" id="ARBA00009765"/>
    </source>
</evidence>
<dbReference type="Pfam" id="PF01544">
    <property type="entry name" value="CorA"/>
    <property type="match status" value="1"/>
</dbReference>
<keyword evidence="13" id="KW-1185">Reference proteome</keyword>
<dbReference type="InterPro" id="IPR045863">
    <property type="entry name" value="CorA_TM1_TM2"/>
</dbReference>
<dbReference type="Gene3D" id="3.30.460.20">
    <property type="entry name" value="CorA soluble domain-like"/>
    <property type="match status" value="1"/>
</dbReference>
<evidence type="ECO:0000256" key="3">
    <source>
        <dbReference type="ARBA" id="ARBA00022448"/>
    </source>
</evidence>
<evidence type="ECO:0000313" key="13">
    <source>
        <dbReference type="Proteomes" id="UP001501011"/>
    </source>
</evidence>
<dbReference type="RefSeq" id="WP_345291286.1">
    <property type="nucleotide sequence ID" value="NZ_BAABFV010000001.1"/>
</dbReference>
<evidence type="ECO:0000256" key="1">
    <source>
        <dbReference type="ARBA" id="ARBA00004651"/>
    </source>
</evidence>
<keyword evidence="5" id="KW-0997">Cell inner membrane</keyword>
<evidence type="ECO:0000256" key="6">
    <source>
        <dbReference type="ARBA" id="ARBA00022692"/>
    </source>
</evidence>
<protein>
    <submittedName>
        <fullName evidence="12">Zinc transporter ZntB</fullName>
    </submittedName>
</protein>
<evidence type="ECO:0000256" key="10">
    <source>
        <dbReference type="ARBA" id="ARBA00023136"/>
    </source>
</evidence>
<sequence length="311" mass="35947">MDYKDISNKGALITETDDVPRAYRWYRMNYSIEEDCEWLDESPLLNSVFKEQLLKAETRPVLYQDEESLLICLRGVNLNPDADPEDMISIRMWMNNTTVITSCNRSSLSLQDIFKNLESGIGPKTPGEFLALLIERLAIRIEDFFEKFEEELDYQEDRIESVDSRCMGSVLGNLRRQAATVKRYLTPQKDALDKLIRCESPLLTRQLLEELKDDRDKTARLLEDLELSRERSMALQEQLLTQIGYEQNNRLYVLAIISAIFLPLTFLSGMLGMNVAGLPGTENNNAFWVVSGLCLVIAIGLMLWFKFKKWY</sequence>
<evidence type="ECO:0000256" key="9">
    <source>
        <dbReference type="ARBA" id="ARBA00023065"/>
    </source>
</evidence>
<gene>
    <name evidence="12" type="ORF">GCM10023151_01420</name>
</gene>
<dbReference type="PANTHER" id="PTHR46494">
    <property type="entry name" value="CORA FAMILY METAL ION TRANSPORTER (EUROFUNG)"/>
    <property type="match status" value="1"/>
</dbReference>